<dbReference type="GO" id="GO:0016887">
    <property type="term" value="F:ATP hydrolysis activity"/>
    <property type="evidence" value="ECO:0007669"/>
    <property type="project" value="InterPro"/>
</dbReference>
<dbReference type="Proteomes" id="UP000177067">
    <property type="component" value="Unassembled WGS sequence"/>
</dbReference>
<comment type="similarity">
    <text evidence="1">Belongs to the ABC transporter superfamily. Ycf16 family.</text>
</comment>
<evidence type="ECO:0000256" key="1">
    <source>
        <dbReference type="ARBA" id="ARBA00006216"/>
    </source>
</evidence>
<dbReference type="SMART" id="SM00382">
    <property type="entry name" value="AAA"/>
    <property type="match status" value="1"/>
</dbReference>
<dbReference type="InterPro" id="IPR003439">
    <property type="entry name" value="ABC_transporter-like_ATP-bd"/>
</dbReference>
<keyword evidence="3" id="KW-0067">ATP-binding</keyword>
<dbReference type="AlphaFoldDB" id="A0A1F6LHX9"/>
<keyword evidence="2" id="KW-0547">Nucleotide-binding</keyword>
<dbReference type="NCBIfam" id="TIGR01978">
    <property type="entry name" value="sufC"/>
    <property type="match status" value="1"/>
</dbReference>
<comment type="caution">
    <text evidence="5">The sequence shown here is derived from an EMBL/GenBank/DDBJ whole genome shotgun (WGS) entry which is preliminary data.</text>
</comment>
<gene>
    <name evidence="5" type="ORF">A2725_04365</name>
</gene>
<reference evidence="5 6" key="1">
    <citation type="journal article" date="2016" name="Nat. Commun.">
        <title>Thousands of microbial genomes shed light on interconnected biogeochemical processes in an aquifer system.</title>
        <authorList>
            <person name="Anantharaman K."/>
            <person name="Brown C.T."/>
            <person name="Hug L.A."/>
            <person name="Sharon I."/>
            <person name="Castelle C.J."/>
            <person name="Probst A.J."/>
            <person name="Thomas B.C."/>
            <person name="Singh A."/>
            <person name="Wilkins M.J."/>
            <person name="Karaoz U."/>
            <person name="Brodie E.L."/>
            <person name="Williams K.H."/>
            <person name="Hubbard S.S."/>
            <person name="Banfield J.F."/>
        </authorList>
    </citation>
    <scope>NUCLEOTIDE SEQUENCE [LARGE SCALE GENOMIC DNA]</scope>
</reference>
<accession>A0A1F6LHX9</accession>
<evidence type="ECO:0000313" key="6">
    <source>
        <dbReference type="Proteomes" id="UP000177067"/>
    </source>
</evidence>
<evidence type="ECO:0000259" key="4">
    <source>
        <dbReference type="PROSITE" id="PS50893"/>
    </source>
</evidence>
<feature type="domain" description="ABC transporter" evidence="4">
    <location>
        <begin position="4"/>
        <end position="242"/>
    </location>
</feature>
<dbReference type="PANTHER" id="PTHR43204">
    <property type="entry name" value="ABC TRANSPORTER I FAMILY MEMBER 6, CHLOROPLASTIC"/>
    <property type="match status" value="1"/>
</dbReference>
<dbReference type="EMBL" id="MFPS01000008">
    <property type="protein sequence ID" value="OGH58951.1"/>
    <property type="molecule type" value="Genomic_DNA"/>
</dbReference>
<dbReference type="PROSITE" id="PS50893">
    <property type="entry name" value="ABC_TRANSPORTER_2"/>
    <property type="match status" value="1"/>
</dbReference>
<protein>
    <submittedName>
        <fullName evidence="5">Fe-S cluster assembly ATPase SufC</fullName>
    </submittedName>
</protein>
<evidence type="ECO:0000313" key="5">
    <source>
        <dbReference type="EMBL" id="OGH58951.1"/>
    </source>
</evidence>
<dbReference type="InterPro" id="IPR027417">
    <property type="entry name" value="P-loop_NTPase"/>
</dbReference>
<dbReference type="Gene3D" id="3.40.50.300">
    <property type="entry name" value="P-loop containing nucleotide triphosphate hydrolases"/>
    <property type="match status" value="1"/>
</dbReference>
<name>A0A1F6LHX9_9BACT</name>
<dbReference type="InterPro" id="IPR010230">
    <property type="entry name" value="FeS-cluster_ATPase_SufC"/>
</dbReference>
<proteinExistence type="inferred from homology"/>
<dbReference type="CDD" id="cd03217">
    <property type="entry name" value="ABC_FeS_Assembly"/>
    <property type="match status" value="1"/>
</dbReference>
<evidence type="ECO:0000256" key="3">
    <source>
        <dbReference type="ARBA" id="ARBA00022840"/>
    </source>
</evidence>
<evidence type="ECO:0000256" key="2">
    <source>
        <dbReference type="ARBA" id="ARBA00022741"/>
    </source>
</evidence>
<sequence length="242" mass="27226">MRKLEIKNLFVEVDNKVVIKGLDLVINRGEIHVMMGPNGSGKSTLANALMGHPKYKITKGNIIIDGIDMTKKKSDSRAKAGLFLSMQNPPEVTGVSLNNFVRTSVESIKDEKINPVKFYRTLSDKLETMGINKDFLKRHVNVGFSGGEKKQMEIVQLLILNPNYVILDEIDSGLDVDALKKVSEGINNFFNKDKAILMITHYSRILDYIKPNFVHIMKNGKITKSGNEKMVKIIEKQGYSNK</sequence>
<dbReference type="Pfam" id="PF00005">
    <property type="entry name" value="ABC_tran"/>
    <property type="match status" value="1"/>
</dbReference>
<dbReference type="SUPFAM" id="SSF52540">
    <property type="entry name" value="P-loop containing nucleoside triphosphate hydrolases"/>
    <property type="match status" value="1"/>
</dbReference>
<dbReference type="InterPro" id="IPR003593">
    <property type="entry name" value="AAA+_ATPase"/>
</dbReference>
<organism evidence="5 6">
    <name type="scientific">Candidatus Magasanikbacteria bacterium RIFCSPHIGHO2_01_FULL_33_34</name>
    <dbReference type="NCBI Taxonomy" id="1798671"/>
    <lineage>
        <taxon>Bacteria</taxon>
        <taxon>Candidatus Magasanikiibacteriota</taxon>
    </lineage>
</organism>
<dbReference type="GO" id="GO:0005524">
    <property type="term" value="F:ATP binding"/>
    <property type="evidence" value="ECO:0007669"/>
    <property type="project" value="UniProtKB-KW"/>
</dbReference>
<dbReference type="PANTHER" id="PTHR43204:SF1">
    <property type="entry name" value="ABC TRANSPORTER I FAMILY MEMBER 6, CHLOROPLASTIC"/>
    <property type="match status" value="1"/>
</dbReference>